<evidence type="ECO:0000256" key="1">
    <source>
        <dbReference type="ARBA" id="ARBA00008059"/>
    </source>
</evidence>
<name>A0A8I0K5G2_ACIBA</name>
<dbReference type="FunFam" id="3.40.50.300:FF:000606">
    <property type="entry name" value="IS100 transposase orfB"/>
    <property type="match status" value="1"/>
</dbReference>
<dbReference type="Pfam" id="PF01695">
    <property type="entry name" value="IstB_IS21"/>
    <property type="match status" value="1"/>
</dbReference>
<dbReference type="InterPro" id="IPR028350">
    <property type="entry name" value="DNAC/IstB-like"/>
</dbReference>
<dbReference type="EMBL" id="JACSVK010000006">
    <property type="protein sequence ID" value="MBD0218987.1"/>
    <property type="molecule type" value="Genomic_DNA"/>
</dbReference>
<gene>
    <name evidence="4" type="ORF">IAG11_03645</name>
</gene>
<evidence type="ECO:0000256" key="3">
    <source>
        <dbReference type="ARBA" id="ARBA00022840"/>
    </source>
</evidence>
<dbReference type="PANTHER" id="PTHR30050">
    <property type="entry name" value="CHROMOSOMAL REPLICATION INITIATOR PROTEIN DNAA"/>
    <property type="match status" value="1"/>
</dbReference>
<proteinExistence type="inferred from homology"/>
<evidence type="ECO:0000313" key="4">
    <source>
        <dbReference type="EMBL" id="MBD0218987.1"/>
    </source>
</evidence>
<dbReference type="GO" id="GO:0006260">
    <property type="term" value="P:DNA replication"/>
    <property type="evidence" value="ECO:0007669"/>
    <property type="project" value="TreeGrafter"/>
</dbReference>
<comment type="similarity">
    <text evidence="1">Belongs to the IS21/IS1162 putative ATP-binding protein family.</text>
</comment>
<dbReference type="Proteomes" id="UP000634608">
    <property type="component" value="Unassembled WGS sequence"/>
</dbReference>
<dbReference type="InterPro" id="IPR047661">
    <property type="entry name" value="IstB"/>
</dbReference>
<dbReference type="InterPro" id="IPR027417">
    <property type="entry name" value="P-loop_NTPase"/>
</dbReference>
<dbReference type="InterPro" id="IPR002611">
    <property type="entry name" value="IstB_ATP-bd"/>
</dbReference>
<evidence type="ECO:0000313" key="5">
    <source>
        <dbReference type="Proteomes" id="UP000634608"/>
    </source>
</evidence>
<sequence length="262" mass="29659">MNLQYDRIEQLCQKLNLPAIASQWSHHAQQTLGQDGSYADFVEAILTHEYAARQQRSQQVLMKLSGLPQVKTLEDYDFNYALGAPKSQVIELFNLSFIARAENVVFLGASGVGKTHLSMALGYKAIMNNIKIKFITAADLMLQLSTAYQQGKLKTYMQRAVLGPKLLIIDEIGYLPFGREEANLFFNVIAKRYEKGSTILTSNLPFSQWSKSFADDVTLTAAMLDRLLHHCHVVQISGESYRLKDKKRIGIQPQVETWRIQT</sequence>
<reference evidence="4" key="1">
    <citation type="submission" date="2020-08" db="EMBL/GenBank/DDBJ databases">
        <title>Diversity of carbapenem-resistant Acinetobacter baumannii and bacteriophage-mediated spread of the Oxa23 carbapenemase.</title>
        <authorList>
            <person name="Abouelfetouh A."/>
            <person name="Mattock J."/>
            <person name="Turner D."/>
            <person name="Li E."/>
            <person name="Evans B.A."/>
        </authorList>
    </citation>
    <scope>NUCLEOTIDE SEQUENCE</scope>
    <source>
        <strain evidence="4">A86</strain>
    </source>
</reference>
<keyword evidence="3" id="KW-0067">ATP-binding</keyword>
<accession>A0A8I0K5G2</accession>
<organism evidence="4 5">
    <name type="scientific">Acinetobacter baumannii</name>
    <dbReference type="NCBI Taxonomy" id="470"/>
    <lineage>
        <taxon>Bacteria</taxon>
        <taxon>Pseudomonadati</taxon>
        <taxon>Pseudomonadota</taxon>
        <taxon>Gammaproteobacteria</taxon>
        <taxon>Moraxellales</taxon>
        <taxon>Moraxellaceae</taxon>
        <taxon>Acinetobacter</taxon>
        <taxon>Acinetobacter calcoaceticus/baumannii complex</taxon>
    </lineage>
</organism>
<dbReference type="InterPro" id="IPR003593">
    <property type="entry name" value="AAA+_ATPase"/>
</dbReference>
<dbReference type="GO" id="GO:0005524">
    <property type="term" value="F:ATP binding"/>
    <property type="evidence" value="ECO:0007669"/>
    <property type="project" value="UniProtKB-KW"/>
</dbReference>
<dbReference type="Gene3D" id="3.40.50.300">
    <property type="entry name" value="P-loop containing nucleotide triphosphate hydrolases"/>
    <property type="match status" value="1"/>
</dbReference>
<dbReference type="PIRSF" id="PIRSF003073">
    <property type="entry name" value="DNAC_TnpB_IstB"/>
    <property type="match status" value="1"/>
</dbReference>
<dbReference type="SUPFAM" id="SSF52540">
    <property type="entry name" value="P-loop containing nucleoside triphosphate hydrolases"/>
    <property type="match status" value="1"/>
</dbReference>
<dbReference type="PANTHER" id="PTHR30050:SF4">
    <property type="entry name" value="ATP-BINDING PROTEIN RV3427C IN INSERTION SEQUENCE-RELATED"/>
    <property type="match status" value="1"/>
</dbReference>
<comment type="caution">
    <text evidence="4">The sequence shown here is derived from an EMBL/GenBank/DDBJ whole genome shotgun (WGS) entry which is preliminary data.</text>
</comment>
<dbReference type="SMART" id="SM00382">
    <property type="entry name" value="AAA"/>
    <property type="match status" value="1"/>
</dbReference>
<dbReference type="CDD" id="cd00009">
    <property type="entry name" value="AAA"/>
    <property type="match status" value="1"/>
</dbReference>
<evidence type="ECO:0000256" key="2">
    <source>
        <dbReference type="ARBA" id="ARBA00022741"/>
    </source>
</evidence>
<dbReference type="NCBIfam" id="NF006616">
    <property type="entry name" value="PRK09183.1"/>
    <property type="match status" value="1"/>
</dbReference>
<dbReference type="NCBIfam" id="NF038214">
    <property type="entry name" value="IS21_help_AAA"/>
    <property type="match status" value="1"/>
</dbReference>
<dbReference type="RefSeq" id="WP_005142122.1">
    <property type="nucleotide sequence ID" value="NZ_CAJHFR010000005.1"/>
</dbReference>
<protein>
    <submittedName>
        <fullName evidence="4">AAA family ATPase</fullName>
    </submittedName>
</protein>
<dbReference type="AlphaFoldDB" id="A0A8I0K5G2"/>
<keyword evidence="2" id="KW-0547">Nucleotide-binding</keyword>